<dbReference type="InterPro" id="IPR036412">
    <property type="entry name" value="HAD-like_sf"/>
</dbReference>
<dbReference type="InterPro" id="IPR006356">
    <property type="entry name" value="HAD-SF_hydro_IIA_hyp3"/>
</dbReference>
<dbReference type="Pfam" id="PF13344">
    <property type="entry name" value="Hydrolase_6"/>
    <property type="match status" value="1"/>
</dbReference>
<dbReference type="GO" id="GO:0009507">
    <property type="term" value="C:chloroplast"/>
    <property type="evidence" value="ECO:0007669"/>
    <property type="project" value="TreeGrafter"/>
</dbReference>
<gene>
    <name evidence="1" type="ORF">WJX72_006196</name>
</gene>
<reference evidence="1 2" key="1">
    <citation type="journal article" date="2024" name="Nat. Commun.">
        <title>Phylogenomics reveals the evolutionary origins of lichenization in chlorophyte algae.</title>
        <authorList>
            <person name="Puginier C."/>
            <person name="Libourel C."/>
            <person name="Otte J."/>
            <person name="Skaloud P."/>
            <person name="Haon M."/>
            <person name="Grisel S."/>
            <person name="Petersen M."/>
            <person name="Berrin J.G."/>
            <person name="Delaux P.M."/>
            <person name="Dal Grande F."/>
            <person name="Keller J."/>
        </authorList>
    </citation>
    <scope>NUCLEOTIDE SEQUENCE [LARGE SCALE GENOMIC DNA]</scope>
    <source>
        <strain evidence="1 2">SAG 2043</strain>
    </source>
</reference>
<keyword evidence="2" id="KW-1185">Reference proteome</keyword>
<protein>
    <submittedName>
        <fullName evidence="1">Uncharacterized protein</fullName>
    </submittedName>
</protein>
<dbReference type="PANTHER" id="PTHR19288:SF90">
    <property type="entry name" value="OS08G0542600 PROTEIN"/>
    <property type="match status" value="1"/>
</dbReference>
<evidence type="ECO:0000313" key="2">
    <source>
        <dbReference type="Proteomes" id="UP001489004"/>
    </source>
</evidence>
<sequence length="311" mass="32474">MAIAAPDRSPPSAKVLAGVKQLPASYKGVLLDQFGVLHDGQQPYVGAIDAVHEMAASGLSILVLSNSSRRAAGALDKLAKMGFDAKNFAGAVTSGEIAHTKLLQRTDSFWAGLGKRCLHFTWSSRGAVSLEGLGLEVVHRPEDADFILASGTEALGRGDAAEPLEVEVDEFHRLMRCCTDRGGVPLICANPDVVTVDGTALRPMPGAFAKAYADMGGEVHLMGKPAPVIYETALAMLGLPRQEVIAIGDSLEHDIAGASAAGIDSVFIPAGIHAEDLGITATNVAADSTQLGLLCEQHGAAPTYIMPYLRP</sequence>
<dbReference type="SUPFAM" id="SSF56784">
    <property type="entry name" value="HAD-like"/>
    <property type="match status" value="1"/>
</dbReference>
<name>A0AAW1PNJ5_9CHLO</name>
<dbReference type="Proteomes" id="UP001489004">
    <property type="component" value="Unassembled WGS sequence"/>
</dbReference>
<dbReference type="Gene3D" id="3.40.50.1000">
    <property type="entry name" value="HAD superfamily/HAD-like"/>
    <property type="match status" value="2"/>
</dbReference>
<comment type="caution">
    <text evidence="1">The sequence shown here is derived from an EMBL/GenBank/DDBJ whole genome shotgun (WGS) entry which is preliminary data.</text>
</comment>
<dbReference type="NCBIfam" id="TIGR01459">
    <property type="entry name" value="HAD-SF-IIA-hyp4"/>
    <property type="match status" value="1"/>
</dbReference>
<dbReference type="Pfam" id="PF13242">
    <property type="entry name" value="Hydrolase_like"/>
    <property type="match status" value="1"/>
</dbReference>
<dbReference type="NCBIfam" id="TIGR01460">
    <property type="entry name" value="HAD-SF-IIA"/>
    <property type="match status" value="1"/>
</dbReference>
<accession>A0AAW1PNJ5</accession>
<dbReference type="InterPro" id="IPR006357">
    <property type="entry name" value="HAD-SF_hydro_IIA"/>
</dbReference>
<dbReference type="AlphaFoldDB" id="A0AAW1PNJ5"/>
<evidence type="ECO:0000313" key="1">
    <source>
        <dbReference type="EMBL" id="KAK9810178.1"/>
    </source>
</evidence>
<dbReference type="EMBL" id="JALJOR010000010">
    <property type="protein sequence ID" value="KAK9810178.1"/>
    <property type="molecule type" value="Genomic_DNA"/>
</dbReference>
<organism evidence="1 2">
    <name type="scientific">[Myrmecia] bisecta</name>
    <dbReference type="NCBI Taxonomy" id="41462"/>
    <lineage>
        <taxon>Eukaryota</taxon>
        <taxon>Viridiplantae</taxon>
        <taxon>Chlorophyta</taxon>
        <taxon>core chlorophytes</taxon>
        <taxon>Trebouxiophyceae</taxon>
        <taxon>Trebouxiales</taxon>
        <taxon>Trebouxiaceae</taxon>
        <taxon>Myrmecia</taxon>
    </lineage>
</organism>
<dbReference type="GO" id="GO:0016791">
    <property type="term" value="F:phosphatase activity"/>
    <property type="evidence" value="ECO:0007669"/>
    <property type="project" value="TreeGrafter"/>
</dbReference>
<proteinExistence type="predicted"/>
<dbReference type="PANTHER" id="PTHR19288">
    <property type="entry name" value="4-NITROPHENYLPHOSPHATASE-RELATED"/>
    <property type="match status" value="1"/>
</dbReference>
<dbReference type="InterPro" id="IPR023214">
    <property type="entry name" value="HAD_sf"/>
</dbReference>